<evidence type="ECO:0000313" key="4">
    <source>
        <dbReference type="Proteomes" id="UP001589793"/>
    </source>
</evidence>
<reference evidence="3 4" key="1">
    <citation type="submission" date="2024-09" db="EMBL/GenBank/DDBJ databases">
        <authorList>
            <person name="Sun Q."/>
            <person name="Mori K."/>
        </authorList>
    </citation>
    <scope>NUCLEOTIDE SEQUENCE [LARGE SCALE GENOMIC DNA]</scope>
    <source>
        <strain evidence="3 4">CICC 10874</strain>
    </source>
</reference>
<feature type="compositionally biased region" description="Low complexity" evidence="1">
    <location>
        <begin position="480"/>
        <end position="489"/>
    </location>
</feature>
<feature type="transmembrane region" description="Helical" evidence="2">
    <location>
        <begin position="48"/>
        <end position="66"/>
    </location>
</feature>
<feature type="transmembrane region" description="Helical" evidence="2">
    <location>
        <begin position="204"/>
        <end position="228"/>
    </location>
</feature>
<accession>A0ABV6RFQ2</accession>
<dbReference type="Proteomes" id="UP001589793">
    <property type="component" value="Unassembled WGS sequence"/>
</dbReference>
<feature type="transmembrane region" description="Helical" evidence="2">
    <location>
        <begin position="379"/>
        <end position="405"/>
    </location>
</feature>
<evidence type="ECO:0000256" key="1">
    <source>
        <dbReference type="SAM" id="MobiDB-lite"/>
    </source>
</evidence>
<feature type="compositionally biased region" description="Low complexity" evidence="1">
    <location>
        <begin position="436"/>
        <end position="455"/>
    </location>
</feature>
<comment type="caution">
    <text evidence="3">The sequence shown here is derived from an EMBL/GenBank/DDBJ whole genome shotgun (WGS) entry which is preliminary data.</text>
</comment>
<dbReference type="EMBL" id="JBHLSV010000030">
    <property type="protein sequence ID" value="MFC0675815.1"/>
    <property type="molecule type" value="Genomic_DNA"/>
</dbReference>
<protein>
    <submittedName>
        <fullName evidence="3">DUF6350 family protein</fullName>
    </submittedName>
</protein>
<feature type="transmembrane region" description="Helical" evidence="2">
    <location>
        <begin position="12"/>
        <end position="36"/>
    </location>
</feature>
<feature type="transmembrane region" description="Helical" evidence="2">
    <location>
        <begin position="277"/>
        <end position="297"/>
    </location>
</feature>
<evidence type="ECO:0000256" key="2">
    <source>
        <dbReference type="SAM" id="Phobius"/>
    </source>
</evidence>
<organism evidence="3 4">
    <name type="scientific">Brachybacterium hainanense</name>
    <dbReference type="NCBI Taxonomy" id="1541174"/>
    <lineage>
        <taxon>Bacteria</taxon>
        <taxon>Bacillati</taxon>
        <taxon>Actinomycetota</taxon>
        <taxon>Actinomycetes</taxon>
        <taxon>Micrococcales</taxon>
        <taxon>Dermabacteraceae</taxon>
        <taxon>Brachybacterium</taxon>
    </lineage>
</organism>
<keyword evidence="2" id="KW-1133">Transmembrane helix</keyword>
<evidence type="ECO:0000313" key="3">
    <source>
        <dbReference type="EMBL" id="MFC0675815.1"/>
    </source>
</evidence>
<dbReference type="RefSeq" id="WP_376982849.1">
    <property type="nucleotide sequence ID" value="NZ_JBHLSV010000030.1"/>
</dbReference>
<feature type="transmembrane region" description="Helical" evidence="2">
    <location>
        <begin position="72"/>
        <end position="94"/>
    </location>
</feature>
<feature type="compositionally biased region" description="Acidic residues" evidence="1">
    <location>
        <begin position="466"/>
        <end position="479"/>
    </location>
</feature>
<keyword evidence="4" id="KW-1185">Reference proteome</keyword>
<proteinExistence type="predicted"/>
<feature type="transmembrane region" description="Helical" evidence="2">
    <location>
        <begin position="240"/>
        <end position="265"/>
    </location>
</feature>
<feature type="transmembrane region" description="Helical" evidence="2">
    <location>
        <begin position="155"/>
        <end position="175"/>
    </location>
</feature>
<sequence>MSSLRHRTLTPVMTGAVAGLLALGSALAVVVVPALIGQLAATRSSMGVLEAVLIALNVLVIGHGGSSVLDTGVISGAFTLTPLGLMLVFIALTCGGMRRVGRRLELVEASGSLRTRAVRDAAAALGAQIAVYAGGLGLLAALGRSTEMAPVVPSAVVSGALVATLGGLGGLALAVRRDGSDGTAPVRIVDLFPRPFDAIARAGLIALLSLGGLGLLAVVAMICLRLSAVANLFAQLEPGIGGGIVLTLLQLALLPLAAVWALVVLLGGSVTLGTGTALSLGGFDTGVMPLVPLLGALPEPGRAPAGLLALMALPALAVGLGAVRLARDMAGEPLRERLLAFFSYPVVVVLGVLLAAGLATGGIGDGRLAHLGPQVRELIWPLLGITAGATALVLGVLASGLIPALRRGMAGMRQMIEAAEAKEAGVPTGTEDPAEAGPAHDGSSDGGSDADPSGGDEQRDTAQAADDAEPIAGDAEDAEPTGTEPTGTGSADAGPSDRDERPR</sequence>
<feature type="transmembrane region" description="Helical" evidence="2">
    <location>
        <begin position="122"/>
        <end position="143"/>
    </location>
</feature>
<feature type="transmembrane region" description="Helical" evidence="2">
    <location>
        <begin position="303"/>
        <end position="326"/>
    </location>
</feature>
<keyword evidence="2" id="KW-0812">Transmembrane</keyword>
<name>A0ABV6RFQ2_9MICO</name>
<feature type="transmembrane region" description="Helical" evidence="2">
    <location>
        <begin position="338"/>
        <end position="359"/>
    </location>
</feature>
<dbReference type="Pfam" id="PF19877">
    <property type="entry name" value="DUF6350"/>
    <property type="match status" value="1"/>
</dbReference>
<feature type="region of interest" description="Disordered" evidence="1">
    <location>
        <begin position="421"/>
        <end position="503"/>
    </location>
</feature>
<gene>
    <name evidence="3" type="ORF">ACFFF6_17840</name>
</gene>
<dbReference type="InterPro" id="IPR045931">
    <property type="entry name" value="DUF6350"/>
</dbReference>
<keyword evidence="2" id="KW-0472">Membrane</keyword>